<reference evidence="2 3" key="1">
    <citation type="submission" date="2016-10" db="EMBL/GenBank/DDBJ databases">
        <authorList>
            <person name="de Groot N.N."/>
        </authorList>
    </citation>
    <scope>NUCLEOTIDE SEQUENCE [LARGE SCALE GENOMIC DNA]</scope>
    <source>
        <strain evidence="2 3">DSM 6059</strain>
    </source>
</reference>
<name>A0A1I1FPM5_9GAMM</name>
<sequence>MKKLAITLMGGILLLIGLIFIILPGPAIIFIPIALVLLSKEYPVAKVWLSKFQRFSRKGAVKLDQFFSKK</sequence>
<protein>
    <submittedName>
        <fullName evidence="2">Putative transmembrane protein (PGPGW)</fullName>
    </submittedName>
</protein>
<dbReference type="STRING" id="1123010.SAMN02745724_00707"/>
<feature type="transmembrane region" description="Helical" evidence="1">
    <location>
        <begin position="12"/>
        <end position="38"/>
    </location>
</feature>
<organism evidence="2 3">
    <name type="scientific">Pseudoalteromonas denitrificans DSM 6059</name>
    <dbReference type="NCBI Taxonomy" id="1123010"/>
    <lineage>
        <taxon>Bacteria</taxon>
        <taxon>Pseudomonadati</taxon>
        <taxon>Pseudomonadota</taxon>
        <taxon>Gammaproteobacteria</taxon>
        <taxon>Alteromonadales</taxon>
        <taxon>Pseudoalteromonadaceae</taxon>
        <taxon>Pseudoalteromonas</taxon>
    </lineage>
</organism>
<dbReference type="AlphaFoldDB" id="A0A1I1FPM5"/>
<gene>
    <name evidence="2" type="ORF">SAMN02745724_00707</name>
</gene>
<dbReference type="EMBL" id="FOLO01000003">
    <property type="protein sequence ID" value="SFC00952.1"/>
    <property type="molecule type" value="Genomic_DNA"/>
</dbReference>
<dbReference type="Pfam" id="PF09656">
    <property type="entry name" value="PGPGW"/>
    <property type="match status" value="1"/>
</dbReference>
<evidence type="ECO:0000313" key="2">
    <source>
        <dbReference type="EMBL" id="SFC00952.1"/>
    </source>
</evidence>
<keyword evidence="1 2" id="KW-0812">Transmembrane</keyword>
<proteinExistence type="predicted"/>
<dbReference type="RefSeq" id="WP_091979985.1">
    <property type="nucleotide sequence ID" value="NZ_FOLO01000003.1"/>
</dbReference>
<dbReference type="Proteomes" id="UP000198862">
    <property type="component" value="Unassembled WGS sequence"/>
</dbReference>
<evidence type="ECO:0000256" key="1">
    <source>
        <dbReference type="SAM" id="Phobius"/>
    </source>
</evidence>
<dbReference type="OrthoDB" id="6199379at2"/>
<keyword evidence="1" id="KW-1133">Transmembrane helix</keyword>
<keyword evidence="3" id="KW-1185">Reference proteome</keyword>
<keyword evidence="1" id="KW-0472">Membrane</keyword>
<dbReference type="InterPro" id="IPR019099">
    <property type="entry name" value="Uncharacterised_PGPGW_TM"/>
</dbReference>
<accession>A0A1I1FPM5</accession>
<evidence type="ECO:0000313" key="3">
    <source>
        <dbReference type="Proteomes" id="UP000198862"/>
    </source>
</evidence>